<dbReference type="InterPro" id="IPR043738">
    <property type="entry name" value="DUF5683"/>
</dbReference>
<gene>
    <name evidence="4" type="ORF">HC176_13505</name>
</gene>
<feature type="signal peptide" evidence="2">
    <location>
        <begin position="1"/>
        <end position="21"/>
    </location>
</feature>
<keyword evidence="1" id="KW-0472">Membrane</keyword>
<feature type="chain" id="PRO_5045696594" description="DUF5683 domain-containing protein" evidence="2">
    <location>
        <begin position="22"/>
        <end position="205"/>
    </location>
</feature>
<name>A0ABX1DE14_9FLAO</name>
<keyword evidence="1" id="KW-0812">Transmembrane</keyword>
<keyword evidence="1" id="KW-1133">Transmembrane helix</keyword>
<feature type="transmembrane region" description="Helical" evidence="1">
    <location>
        <begin position="74"/>
        <end position="92"/>
    </location>
</feature>
<organism evidence="4 5">
    <name type="scientific">Tamlana crocina</name>
    <dbReference type="NCBI Taxonomy" id="393006"/>
    <lineage>
        <taxon>Bacteria</taxon>
        <taxon>Pseudomonadati</taxon>
        <taxon>Bacteroidota</taxon>
        <taxon>Flavobacteriia</taxon>
        <taxon>Flavobacteriales</taxon>
        <taxon>Flavobacteriaceae</taxon>
        <taxon>Tamlana</taxon>
    </lineage>
</organism>
<comment type="caution">
    <text evidence="4">The sequence shown here is derived from an EMBL/GenBank/DDBJ whole genome shotgun (WGS) entry which is preliminary data.</text>
</comment>
<keyword evidence="5" id="KW-1185">Reference proteome</keyword>
<dbReference type="RefSeq" id="WP_167919230.1">
    <property type="nucleotide sequence ID" value="NZ_JAAVJS010000022.1"/>
</dbReference>
<keyword evidence="2" id="KW-0732">Signal</keyword>
<dbReference type="Pfam" id="PF18935">
    <property type="entry name" value="DUF5683"/>
    <property type="match status" value="1"/>
</dbReference>
<evidence type="ECO:0000256" key="2">
    <source>
        <dbReference type="SAM" id="SignalP"/>
    </source>
</evidence>
<evidence type="ECO:0000259" key="3">
    <source>
        <dbReference type="Pfam" id="PF18935"/>
    </source>
</evidence>
<evidence type="ECO:0000313" key="4">
    <source>
        <dbReference type="EMBL" id="NJX16505.1"/>
    </source>
</evidence>
<dbReference type="Proteomes" id="UP000760545">
    <property type="component" value="Unassembled WGS sequence"/>
</dbReference>
<feature type="domain" description="DUF5683" evidence="3">
    <location>
        <begin position="50"/>
        <end position="205"/>
    </location>
</feature>
<evidence type="ECO:0000313" key="5">
    <source>
        <dbReference type="Proteomes" id="UP000760545"/>
    </source>
</evidence>
<dbReference type="EMBL" id="JAAVJS010000022">
    <property type="protein sequence ID" value="NJX16505.1"/>
    <property type="molecule type" value="Genomic_DNA"/>
</dbReference>
<accession>A0ABX1DE14</accession>
<protein>
    <recommendedName>
        <fullName evidence="3">DUF5683 domain-containing protein</fullName>
    </recommendedName>
</protein>
<sequence>MPNKFLWAGTFAFLWSLSLLAQDTLPEQEALPEPLVAVDSISKPGVVINPLAPAKAAFLSAILPGLGQAYNKKYWKIPIVYGAIGTGVYFYINNNKEYNRYRDAYKSRLAGFETDEFYFDGQGNKLTSPRISTDRLEDAQKFYRRNKEISLLVTLGLYALNIIDANVDAHLMQYNVDENLSLAPHYRFNEIDATSNLGLTLNFKF</sequence>
<evidence type="ECO:0000256" key="1">
    <source>
        <dbReference type="SAM" id="Phobius"/>
    </source>
</evidence>
<reference evidence="4 5" key="1">
    <citation type="submission" date="2020-03" db="EMBL/GenBank/DDBJ databases">
        <title>Tamlana sp. nov, isolated from XXX.</title>
        <authorList>
            <person name="Cao W.R."/>
        </authorList>
    </citation>
    <scope>NUCLEOTIDE SEQUENCE [LARGE SCALE GENOMIC DNA]</scope>
    <source>
        <strain evidence="4 5">HST1-43</strain>
    </source>
</reference>
<proteinExistence type="predicted"/>